<evidence type="ECO:0000256" key="3">
    <source>
        <dbReference type="ARBA" id="ARBA00022692"/>
    </source>
</evidence>
<evidence type="ECO:0000256" key="6">
    <source>
        <dbReference type="SAM" id="MobiDB-lite"/>
    </source>
</evidence>
<dbReference type="PANTHER" id="PTHR10809:SF6">
    <property type="entry name" value="AT11025P-RELATED"/>
    <property type="match status" value="1"/>
</dbReference>
<comment type="subcellular location">
    <subcellularLocation>
        <location evidence="1">Membrane</location>
        <topology evidence="1">Single-pass type IV membrane protein</topology>
    </subcellularLocation>
</comment>
<dbReference type="GO" id="GO:0090158">
    <property type="term" value="P:endoplasmic reticulum membrane organization"/>
    <property type="evidence" value="ECO:0007669"/>
    <property type="project" value="TreeGrafter"/>
</dbReference>
<feature type="domain" description="MSP" evidence="8">
    <location>
        <begin position="370"/>
        <end position="509"/>
    </location>
</feature>
<dbReference type="GO" id="GO:0005789">
    <property type="term" value="C:endoplasmic reticulum membrane"/>
    <property type="evidence" value="ECO:0007669"/>
    <property type="project" value="InterPro"/>
</dbReference>
<feature type="compositionally biased region" description="Polar residues" evidence="6">
    <location>
        <begin position="526"/>
        <end position="548"/>
    </location>
</feature>
<dbReference type="InterPro" id="IPR013783">
    <property type="entry name" value="Ig-like_fold"/>
</dbReference>
<evidence type="ECO:0000313" key="10">
    <source>
        <dbReference type="Proteomes" id="UP001259832"/>
    </source>
</evidence>
<evidence type="ECO:0000256" key="5">
    <source>
        <dbReference type="ARBA" id="ARBA00023136"/>
    </source>
</evidence>
<name>A0AAD9GZ76_9STRA</name>
<dbReference type="Gene3D" id="2.60.40.10">
    <property type="entry name" value="Immunoglobulins"/>
    <property type="match status" value="1"/>
</dbReference>
<keyword evidence="10" id="KW-1185">Reference proteome</keyword>
<evidence type="ECO:0000313" key="9">
    <source>
        <dbReference type="EMBL" id="KAK1947321.1"/>
    </source>
</evidence>
<keyword evidence="3 7" id="KW-0812">Transmembrane</keyword>
<dbReference type="Pfam" id="PF00635">
    <property type="entry name" value="Motile_Sperm"/>
    <property type="match status" value="1"/>
</dbReference>
<evidence type="ECO:0000256" key="2">
    <source>
        <dbReference type="ARBA" id="ARBA00008932"/>
    </source>
</evidence>
<evidence type="ECO:0000256" key="4">
    <source>
        <dbReference type="ARBA" id="ARBA00022989"/>
    </source>
</evidence>
<keyword evidence="5 7" id="KW-0472">Membrane</keyword>
<evidence type="ECO:0000256" key="1">
    <source>
        <dbReference type="ARBA" id="ARBA00004211"/>
    </source>
</evidence>
<gene>
    <name evidence="9" type="ORF">P3T76_001331</name>
</gene>
<dbReference type="EMBL" id="JASMQC010000002">
    <property type="protein sequence ID" value="KAK1947321.1"/>
    <property type="molecule type" value="Genomic_DNA"/>
</dbReference>
<feature type="region of interest" description="Disordered" evidence="6">
    <location>
        <begin position="507"/>
        <end position="585"/>
    </location>
</feature>
<proteinExistence type="inferred from homology"/>
<dbReference type="Proteomes" id="UP001259832">
    <property type="component" value="Unassembled WGS sequence"/>
</dbReference>
<keyword evidence="4 7" id="KW-1133">Transmembrane helix</keyword>
<reference evidence="9" key="1">
    <citation type="submission" date="2023-08" db="EMBL/GenBank/DDBJ databases">
        <title>Reference Genome Resource for the Citrus Pathogen Phytophthora citrophthora.</title>
        <authorList>
            <person name="Moller H."/>
            <person name="Coetzee B."/>
            <person name="Rose L.J."/>
            <person name="Van Niekerk J.M."/>
        </authorList>
    </citation>
    <scope>NUCLEOTIDE SEQUENCE</scope>
    <source>
        <strain evidence="9">STE-U-9442</strain>
    </source>
</reference>
<evidence type="ECO:0000259" key="8">
    <source>
        <dbReference type="PROSITE" id="PS50202"/>
    </source>
</evidence>
<feature type="compositionally biased region" description="Basic and acidic residues" evidence="6">
    <location>
        <begin position="637"/>
        <end position="646"/>
    </location>
</feature>
<comment type="similarity">
    <text evidence="2">Belongs to the VAMP-associated protein (VAP) (TC 9.B.17) family.</text>
</comment>
<dbReference type="PROSITE" id="PS50202">
    <property type="entry name" value="MSP"/>
    <property type="match status" value="1"/>
</dbReference>
<dbReference type="InterPro" id="IPR016763">
    <property type="entry name" value="VAP"/>
</dbReference>
<feature type="region of interest" description="Disordered" evidence="6">
    <location>
        <begin position="637"/>
        <end position="673"/>
    </location>
</feature>
<dbReference type="GO" id="GO:0005886">
    <property type="term" value="C:plasma membrane"/>
    <property type="evidence" value="ECO:0007669"/>
    <property type="project" value="TreeGrafter"/>
</dbReference>
<dbReference type="SUPFAM" id="SSF49354">
    <property type="entry name" value="PapD-like"/>
    <property type="match status" value="1"/>
</dbReference>
<dbReference type="PANTHER" id="PTHR10809">
    <property type="entry name" value="VESICLE-ASSOCIATED MEMBRANE PROTEIN-ASSOCIATED PROTEIN"/>
    <property type="match status" value="1"/>
</dbReference>
<sequence>MHASGADENTPVDDAATQVVLEDVDKVDHEAIVGEKRPRDDDDVESLVPNVDAVPDSVVDDPSAEVVDAQDAHNVVDLDVVAKMKDAVGVDVAFDAAAAAAAVVPPPDSLKAESDTPVQDAVVAAAAGVGADPNVTANVKFESKRMARVSFNSWFDFDSYFEMYMQETFQPFRMRSSCSVDAYRRNQQKVMLNNKSSRGRRAEFPDEAIHHHRIYMCTHAMKARCRGANTRPGQKYRGIGCIAKINVKITPADSPSKYMVIVTDQVVSHNHPVSREIYEAYPDVLLKMMRRSQLTQSMLGHPPPPKFETPQQTQKYERAMNTFQSVAETMARLSDEDYEAQLGQLQRLYTPAAEQDQTVGVDVALAPNSSVILEPADSLSFHLQPQTAPQAVLTIRNVADDRQIAFKVKTTRPLRYLVRPNQGLLGPNGSASIMVILQQKDCDELLRLDPAERQLANDKFLVQSIYVDDSFYELVKTKSTKEMADELTNMWARTDKRALSNKKLRCRFVQDNEDTGRPVSPPSPQRTPSANASPAKTAATSDTRYQTRQSDEAREEVATPAQLSSALLQDDKPQAPKVAENREGSKEAIQEVAALRKKYDELVAFTVQLTAQRDVLMSDLDKTRQLLQKASTDAQRVKKLSEESTGLRHRKNGGATGASGSEDSQTITSKGPNEPGAFGPLHLLVCAIIFFLVGRYY</sequence>
<feature type="compositionally biased region" description="Basic and acidic residues" evidence="6">
    <location>
        <begin position="569"/>
        <end position="585"/>
    </location>
</feature>
<evidence type="ECO:0000256" key="7">
    <source>
        <dbReference type="SAM" id="Phobius"/>
    </source>
</evidence>
<protein>
    <submittedName>
        <fullName evidence="9">Vesicle-associated membrane protein/synaptobrevin-binding protein</fullName>
    </submittedName>
</protein>
<dbReference type="GO" id="GO:0061817">
    <property type="term" value="P:endoplasmic reticulum-plasma membrane tethering"/>
    <property type="evidence" value="ECO:0007669"/>
    <property type="project" value="TreeGrafter"/>
</dbReference>
<feature type="transmembrane region" description="Helical" evidence="7">
    <location>
        <begin position="677"/>
        <end position="694"/>
    </location>
</feature>
<comment type="caution">
    <text evidence="9">The sequence shown here is derived from an EMBL/GenBank/DDBJ whole genome shotgun (WGS) entry which is preliminary data.</text>
</comment>
<dbReference type="InterPro" id="IPR008962">
    <property type="entry name" value="PapD-like_sf"/>
</dbReference>
<feature type="compositionally biased region" description="Polar residues" evidence="6">
    <location>
        <begin position="658"/>
        <end position="671"/>
    </location>
</feature>
<accession>A0AAD9GZ76</accession>
<dbReference type="AlphaFoldDB" id="A0AAD9GZ76"/>
<dbReference type="InterPro" id="IPR000535">
    <property type="entry name" value="MSP_dom"/>
</dbReference>
<organism evidence="9 10">
    <name type="scientific">Phytophthora citrophthora</name>
    <dbReference type="NCBI Taxonomy" id="4793"/>
    <lineage>
        <taxon>Eukaryota</taxon>
        <taxon>Sar</taxon>
        <taxon>Stramenopiles</taxon>
        <taxon>Oomycota</taxon>
        <taxon>Peronosporomycetes</taxon>
        <taxon>Peronosporales</taxon>
        <taxon>Peronosporaceae</taxon>
        <taxon>Phytophthora</taxon>
    </lineage>
</organism>